<evidence type="ECO:0000256" key="1">
    <source>
        <dbReference type="ARBA" id="ARBA00001954"/>
    </source>
</evidence>
<dbReference type="GeneID" id="37073583"/>
<dbReference type="SMART" id="SM01150">
    <property type="entry name" value="DUF1338"/>
    <property type="match status" value="1"/>
</dbReference>
<comment type="cofactor">
    <cofactor evidence="1">
        <name>Fe(2+)</name>
        <dbReference type="ChEBI" id="CHEBI:29033"/>
    </cofactor>
</comment>
<organism evidence="9 10">
    <name type="scientific">Aspergillus saccharolyticus JOP 1030-1</name>
    <dbReference type="NCBI Taxonomy" id="1450539"/>
    <lineage>
        <taxon>Eukaryota</taxon>
        <taxon>Fungi</taxon>
        <taxon>Dikarya</taxon>
        <taxon>Ascomycota</taxon>
        <taxon>Pezizomycotina</taxon>
        <taxon>Eurotiomycetes</taxon>
        <taxon>Eurotiomycetidae</taxon>
        <taxon>Eurotiales</taxon>
        <taxon>Aspergillaceae</taxon>
        <taxon>Aspergillus</taxon>
        <taxon>Aspergillus subgen. Circumdati</taxon>
    </lineage>
</organism>
<name>A0A318Z1Y6_9EURO</name>
<evidence type="ECO:0000313" key="9">
    <source>
        <dbReference type="EMBL" id="PYH40287.1"/>
    </source>
</evidence>
<protein>
    <recommendedName>
        <fullName evidence="7">2-oxoadipate dioxygenase/decarboxylase</fullName>
        <ecNumber evidence="6">1.13.11.93</ecNumber>
    </recommendedName>
    <alternativeName>
        <fullName evidence="8">2-hydroxyglutarate synthase</fullName>
    </alternativeName>
</protein>
<keyword evidence="10" id="KW-1185">Reference proteome</keyword>
<gene>
    <name evidence="9" type="ORF">BP01DRAFT_308649</name>
</gene>
<evidence type="ECO:0000256" key="2">
    <source>
        <dbReference type="ARBA" id="ARBA00022964"/>
    </source>
</evidence>
<dbReference type="Gene3D" id="3.10.180.80">
    <property type="entry name" value="Uncharacterised protein PF07063, DUF1338"/>
    <property type="match status" value="1"/>
</dbReference>
<dbReference type="InterPro" id="IPR009770">
    <property type="entry name" value="HGLS"/>
</dbReference>
<dbReference type="CDD" id="cd16348">
    <property type="entry name" value="VOC_YdcJ_like"/>
    <property type="match status" value="1"/>
</dbReference>
<dbReference type="RefSeq" id="XP_025426269.1">
    <property type="nucleotide sequence ID" value="XM_025572355.1"/>
</dbReference>
<reference evidence="9 10" key="1">
    <citation type="submission" date="2016-12" db="EMBL/GenBank/DDBJ databases">
        <title>The genomes of Aspergillus section Nigri reveals drivers in fungal speciation.</title>
        <authorList>
            <consortium name="DOE Joint Genome Institute"/>
            <person name="Vesth T.C."/>
            <person name="Nybo J."/>
            <person name="Theobald S."/>
            <person name="Brandl J."/>
            <person name="Frisvad J.C."/>
            <person name="Nielsen K.F."/>
            <person name="Lyhne E.K."/>
            <person name="Kogle M.E."/>
            <person name="Kuo A."/>
            <person name="Riley R."/>
            <person name="Clum A."/>
            <person name="Nolan M."/>
            <person name="Lipzen A."/>
            <person name="Salamov A."/>
            <person name="Henrissat B."/>
            <person name="Wiebenga A."/>
            <person name="De Vries R.P."/>
            <person name="Grigoriev I.V."/>
            <person name="Mortensen U.H."/>
            <person name="Andersen M.R."/>
            <person name="Baker S.E."/>
        </authorList>
    </citation>
    <scope>NUCLEOTIDE SEQUENCE [LARGE SCALE GENOMIC DNA]</scope>
    <source>
        <strain evidence="9 10">JOP 1030-1</strain>
    </source>
</reference>
<dbReference type="PANTHER" id="PTHR39479:SF2">
    <property type="entry name" value="2-OXOADIPATE DIOXYGENASE_DECARBOXYLASE"/>
    <property type="match status" value="1"/>
</dbReference>
<dbReference type="PANTHER" id="PTHR39479">
    <property type="match status" value="1"/>
</dbReference>
<evidence type="ECO:0000256" key="7">
    <source>
        <dbReference type="ARBA" id="ARBA00035034"/>
    </source>
</evidence>
<dbReference type="OrthoDB" id="8300246at2759"/>
<evidence type="ECO:0000256" key="6">
    <source>
        <dbReference type="ARBA" id="ARBA00035023"/>
    </source>
</evidence>
<dbReference type="EC" id="1.13.11.93" evidence="6"/>
<dbReference type="EMBL" id="KZ821291">
    <property type="protein sequence ID" value="PYH40287.1"/>
    <property type="molecule type" value="Genomic_DNA"/>
</dbReference>
<keyword evidence="2" id="KW-0223">Dioxygenase</keyword>
<dbReference type="GO" id="GO:0051213">
    <property type="term" value="F:dioxygenase activity"/>
    <property type="evidence" value="ECO:0007669"/>
    <property type="project" value="UniProtKB-KW"/>
</dbReference>
<dbReference type="STRING" id="1450539.A0A318Z1Y6"/>
<dbReference type="Pfam" id="PF07063">
    <property type="entry name" value="HGLS"/>
    <property type="match status" value="1"/>
</dbReference>
<accession>A0A318Z1Y6</accession>
<evidence type="ECO:0000256" key="5">
    <source>
        <dbReference type="ARBA" id="ARBA00035013"/>
    </source>
</evidence>
<keyword evidence="3" id="KW-0560">Oxidoreductase</keyword>
<proteinExistence type="inferred from homology"/>
<comment type="similarity">
    <text evidence="5">Belongs to the 2-oxoadipate dioxygenase/decarboxylase family.</text>
</comment>
<sequence length="472" mass="53683">MGRSSQEWDQDALRANFCHALSEMYKTEVPLYGDLVNLVHQVDTDILSTQANQPLNPDEILPSRHRVERHGAIRLGTAQELTTIRRLFSILGMYPVGYYDLTLAGFPMHATAFRPTSPEALSKHPFRVFTTVLRMDLLTPRTRLLAQRALSQRSIFTDRLRALIELVENRQQQSLTSDQGQELITEALKTFRWHSHATVTLDEYQTLKAEHPLIADIVSFPSCHINHLTPRTLDIDAVQSRMREVGMPAKERIEGPPPRKCPILLRQTSFKAREETVFFRTEEGDYVKGSHTARFGEVEQRGFALTRKGRKLYDEILARVNAEVAERGLGAGDAEYESVLERHFKEFPDEVTELRAQQLAYFLYRVTPQGESKAPNGVKRASLSQLLREGAMEYEPITYEDFLPLSAGGIFNSNLGNTSQAKRLIMEAEPDLDGFHRMLGVPTTDEFSLYEGMQNDSLDQCRMQLGLEEIAE</sequence>
<evidence type="ECO:0000313" key="10">
    <source>
        <dbReference type="Proteomes" id="UP000248349"/>
    </source>
</evidence>
<evidence type="ECO:0000256" key="8">
    <source>
        <dbReference type="ARBA" id="ARBA00035045"/>
    </source>
</evidence>
<dbReference type="InterPro" id="IPR047869">
    <property type="entry name" value="YdcJ_bac-like"/>
</dbReference>
<evidence type="ECO:0000256" key="4">
    <source>
        <dbReference type="ARBA" id="ARBA00023004"/>
    </source>
</evidence>
<dbReference type="Proteomes" id="UP000248349">
    <property type="component" value="Unassembled WGS sequence"/>
</dbReference>
<dbReference type="AlphaFoldDB" id="A0A318Z1Y6"/>
<keyword evidence="4" id="KW-0408">Iron</keyword>
<evidence type="ECO:0000256" key="3">
    <source>
        <dbReference type="ARBA" id="ARBA00023002"/>
    </source>
</evidence>